<dbReference type="Pfam" id="PF00091">
    <property type="entry name" value="Tubulin"/>
    <property type="match status" value="1"/>
</dbReference>
<gene>
    <name evidence="7" type="ORF">B1B_03218</name>
    <name evidence="6" type="ORF">B2A_08365</name>
</gene>
<evidence type="ECO:0000259" key="4">
    <source>
        <dbReference type="SMART" id="SM00864"/>
    </source>
</evidence>
<dbReference type="GO" id="GO:0032153">
    <property type="term" value="C:cell division site"/>
    <property type="evidence" value="ECO:0007669"/>
    <property type="project" value="TreeGrafter"/>
</dbReference>
<evidence type="ECO:0000313" key="7">
    <source>
        <dbReference type="EMBL" id="EQD73442.1"/>
    </source>
</evidence>
<dbReference type="InterPro" id="IPR045061">
    <property type="entry name" value="FtsZ/CetZ"/>
</dbReference>
<dbReference type="PANTHER" id="PTHR30314:SF3">
    <property type="entry name" value="MITOCHONDRIAL DIVISION PROTEIN FSZA"/>
    <property type="match status" value="1"/>
</dbReference>
<name>T0ZSL8_9ZZZZ</name>
<dbReference type="GO" id="GO:0005737">
    <property type="term" value="C:cytoplasm"/>
    <property type="evidence" value="ECO:0007669"/>
    <property type="project" value="TreeGrafter"/>
</dbReference>
<keyword evidence="3" id="KW-0472">Membrane</keyword>
<dbReference type="GO" id="GO:0051301">
    <property type="term" value="P:cell division"/>
    <property type="evidence" value="ECO:0007669"/>
    <property type="project" value="UniProtKB-KW"/>
</dbReference>
<dbReference type="SMART" id="SM00864">
    <property type="entry name" value="Tubulin"/>
    <property type="match status" value="1"/>
</dbReference>
<evidence type="ECO:0000256" key="1">
    <source>
        <dbReference type="ARBA" id="ARBA00022741"/>
    </source>
</evidence>
<dbReference type="InterPro" id="IPR018316">
    <property type="entry name" value="Tubulin/FtsZ_2-layer-sand-dom"/>
</dbReference>
<dbReference type="PANTHER" id="PTHR30314">
    <property type="entry name" value="CELL DIVISION PROTEIN FTSZ-RELATED"/>
    <property type="match status" value="1"/>
</dbReference>
<dbReference type="GO" id="GO:0003924">
    <property type="term" value="F:GTPase activity"/>
    <property type="evidence" value="ECO:0007669"/>
    <property type="project" value="InterPro"/>
</dbReference>
<keyword evidence="2" id="KW-0342">GTP-binding</keyword>
<dbReference type="SUPFAM" id="SSF55307">
    <property type="entry name" value="Tubulin C-terminal domain-like"/>
    <property type="match status" value="1"/>
</dbReference>
<evidence type="ECO:0000256" key="3">
    <source>
        <dbReference type="SAM" id="Phobius"/>
    </source>
</evidence>
<feature type="domain" description="Tubulin/FtsZ 2-layer sandwich" evidence="5">
    <location>
        <begin position="213"/>
        <end position="329"/>
    </location>
</feature>
<evidence type="ECO:0000259" key="5">
    <source>
        <dbReference type="SMART" id="SM00865"/>
    </source>
</evidence>
<dbReference type="AlphaFoldDB" id="T0ZSL8"/>
<organism evidence="6">
    <name type="scientific">mine drainage metagenome</name>
    <dbReference type="NCBI Taxonomy" id="410659"/>
    <lineage>
        <taxon>unclassified sequences</taxon>
        <taxon>metagenomes</taxon>
        <taxon>ecological metagenomes</taxon>
    </lineage>
</organism>
<keyword evidence="3" id="KW-1133">Transmembrane helix</keyword>
<dbReference type="InterPro" id="IPR036525">
    <property type="entry name" value="Tubulin/FtsZ_GTPase_sf"/>
</dbReference>
<keyword evidence="3" id="KW-0812">Transmembrane</keyword>
<feature type="transmembrane region" description="Helical" evidence="3">
    <location>
        <begin position="103"/>
        <end position="122"/>
    </location>
</feature>
<dbReference type="PRINTS" id="PR00423">
    <property type="entry name" value="CELLDVISFTSZ"/>
</dbReference>
<dbReference type="InterPro" id="IPR024757">
    <property type="entry name" value="FtsZ_C"/>
</dbReference>
<dbReference type="EMBL" id="AUZZ01006023">
    <property type="protein sequence ID" value="EQD47648.1"/>
    <property type="molecule type" value="Genomic_DNA"/>
</dbReference>
<accession>T0ZSL8</accession>
<reference evidence="6" key="2">
    <citation type="journal article" date="2014" name="ISME J.">
        <title>Microbial stratification in low pH oxic and suboxic macroscopic growths along an acid mine drainage.</title>
        <authorList>
            <person name="Mendez-Garcia C."/>
            <person name="Mesa V."/>
            <person name="Sprenger R.R."/>
            <person name="Richter M."/>
            <person name="Diez M.S."/>
            <person name="Solano J."/>
            <person name="Bargiela R."/>
            <person name="Golyshina O.V."/>
            <person name="Manteca A."/>
            <person name="Ramos J.L."/>
            <person name="Gallego J.R."/>
            <person name="Llorente I."/>
            <person name="Martins Dos Santos V.A."/>
            <person name="Jensen O.N."/>
            <person name="Pelaez A.I."/>
            <person name="Sanchez J."/>
            <person name="Ferrer M."/>
        </authorList>
    </citation>
    <scope>NUCLEOTIDE SEQUENCE</scope>
</reference>
<feature type="domain" description="Tubulin/FtsZ GTPase" evidence="4">
    <location>
        <begin position="18"/>
        <end position="211"/>
    </location>
</feature>
<dbReference type="InterPro" id="IPR003008">
    <property type="entry name" value="Tubulin_FtsZ_GTPase"/>
</dbReference>
<dbReference type="EMBL" id="AUZY01001961">
    <property type="protein sequence ID" value="EQD73442.1"/>
    <property type="molecule type" value="Genomic_DNA"/>
</dbReference>
<evidence type="ECO:0000256" key="2">
    <source>
        <dbReference type="ARBA" id="ARBA00023134"/>
    </source>
</evidence>
<reference evidence="6" key="1">
    <citation type="submission" date="2013-08" db="EMBL/GenBank/DDBJ databases">
        <authorList>
            <person name="Mendez C."/>
            <person name="Richter M."/>
            <person name="Ferrer M."/>
            <person name="Sanchez J."/>
        </authorList>
    </citation>
    <scope>NUCLEOTIDE SEQUENCE</scope>
</reference>
<keyword evidence="1" id="KW-0547">Nucleotide-binding</keyword>
<keyword evidence="6" id="KW-0131">Cell cycle</keyword>
<dbReference type="Gene3D" id="3.40.50.1440">
    <property type="entry name" value="Tubulin/FtsZ, GTPase domain"/>
    <property type="match status" value="1"/>
</dbReference>
<dbReference type="SUPFAM" id="SSF52490">
    <property type="entry name" value="Tubulin nucleotide-binding domain-like"/>
    <property type="match status" value="1"/>
</dbReference>
<protein>
    <submittedName>
        <fullName evidence="6">Cell division protein FtsZ</fullName>
    </submittedName>
</protein>
<dbReference type="Pfam" id="PF12327">
    <property type="entry name" value="FtsZ_C"/>
    <property type="match status" value="1"/>
</dbReference>
<proteinExistence type="predicted"/>
<dbReference type="InterPro" id="IPR008280">
    <property type="entry name" value="Tub_FtsZ_C"/>
</dbReference>
<evidence type="ECO:0000313" key="6">
    <source>
        <dbReference type="EMBL" id="EQD47648.1"/>
    </source>
</evidence>
<dbReference type="GO" id="GO:0005525">
    <property type="term" value="F:GTP binding"/>
    <property type="evidence" value="ECO:0007669"/>
    <property type="project" value="UniProtKB-KW"/>
</dbReference>
<keyword evidence="6" id="KW-0132">Cell division</keyword>
<sequence length="341" mass="36750">MTTESDDASWAALAAAPSVAVVGLGGAGCEAVQDLLSLGIPGVQAFAINTDAKQLLSTGVEHRILLGQRELRGRGSAGDRSVVLRAAEDARDELVRRLRPFEIVFLLAGLGGGTGSALLPFLSRHLRATNTLPVPVVFLPFHVELETNAGRRENVEATVDELERSGGLVVAFANEKLRRFASLPIQRAFQVRNAYLHSMVSSLVDMIDHPSQISVDLSTLKSHLRASGLSTLIVGEYHIAEPERLVHQALSETLLDYHLSPKPSALVHLDGGSNMTLQTLDRVLTAVRQRLGDPRQLAFGTRVAPEPREVVRLTAVIGGLRSRTMRDALSRGRTSGPLPAR</sequence>
<dbReference type="SMART" id="SM00865">
    <property type="entry name" value="Tubulin_C"/>
    <property type="match status" value="1"/>
</dbReference>
<comment type="caution">
    <text evidence="6">The sequence shown here is derived from an EMBL/GenBank/DDBJ whole genome shotgun (WGS) entry which is preliminary data.</text>
</comment>